<evidence type="ECO:0000313" key="3">
    <source>
        <dbReference type="Proteomes" id="UP000800094"/>
    </source>
</evidence>
<evidence type="ECO:0000256" key="1">
    <source>
        <dbReference type="SAM" id="MobiDB-lite"/>
    </source>
</evidence>
<feature type="compositionally biased region" description="Basic and acidic residues" evidence="1">
    <location>
        <begin position="927"/>
        <end position="936"/>
    </location>
</feature>
<evidence type="ECO:0000313" key="2">
    <source>
        <dbReference type="EMBL" id="KAF2248589.1"/>
    </source>
</evidence>
<feature type="region of interest" description="Disordered" evidence="1">
    <location>
        <begin position="94"/>
        <end position="141"/>
    </location>
</feature>
<feature type="region of interest" description="Disordered" evidence="1">
    <location>
        <begin position="158"/>
        <end position="209"/>
    </location>
</feature>
<feature type="compositionally biased region" description="Basic and acidic residues" evidence="1">
    <location>
        <begin position="853"/>
        <end position="869"/>
    </location>
</feature>
<gene>
    <name evidence="2" type="ORF">BU26DRAFT_520261</name>
</gene>
<proteinExistence type="predicted"/>
<feature type="compositionally biased region" description="Basic and acidic residues" evidence="1">
    <location>
        <begin position="632"/>
        <end position="685"/>
    </location>
</feature>
<sequence length="1087" mass="120849">MAADPKAAPLADELKEFALTLDASGFPKNFFCALCNRLAFDPYKLLCCNKAICPTCQSTLEFPTTCPSCEHTPLETDSCTPNKSLRNTMRVWLQKQKKKEEAKAVSQAATPAPSEVQPTGDAAEKSAEGLEGAPKSEDAPADEVVAAADDAGQALLRAGSTASQPNEDSASLENKERPHEVDHAAQDGQAAESASQVDGSNNAQNMDGYGAGMYGNHNMMNPNGMPGQSGYGISPNQGNFNGMGINGMAAMNGMPMMNRGWNLNPMDYNMSNMNGMSAVSNGMSAMSNGMSAMSNGMYGGYNGNMGIGMNDMSAMNLNYGGRYGNGWSGMGSGGYGSYNGYNSVGGYNQSGSYPEMMPQSNFPHNRFRNGGAYTQPRTNRNGSFGSYGPGYGFQRNGNSRPGSRSGPPYNRDGESPVGTASAAPDAKVEDQQATQAEGEQVEASTEPTLEGKDDTNPPESMSPNAQAEGESFDHATKGLDDLTHTENGTNDVSAALNPIQTIESVETEAQGYDQLATDDGMHYDPEMNHFAQQSYMSGDYDQNMSYHHNNFGHRGGFNGAYGAATVLTGEPEPRGLGVEGAPTGPRAMREGRPNTGFSSRANNARYGPPSGVSPAQPAPSASPTRRLRSRSPQRDESLRVKERSPERSRSQSRDRDEARDDYREDQREDRGRSKTPETEDEYERRKERRHHRSSRYDDREGKDQRVDYDDRYDREDRGDRTRSASAESKHRSRRDKEKHRSSRSHRDRSREHRRRHRSRSPIQEDKYEDEDSYVNGTEESTSRRKSRSDKDKHRDRDKRDRKERDYDRDYDYEREKDRSRDKDKERRRRREREAEDDEREYEDEKYRSRRSRKERDRERDRDRDYEKEPSSATSNRPISPPLNAPTGPSADNFSIRGVSKAQKAVKGMPPPQPPTGPRAFQPPKGPAADRDREHGRKGSVSSSIQSTPTTPIPQDHYAAEREKNARERDRLDRDNRDTSVKNIHSRTTHQHGSRPSLSSKRSRDEFESSASATPREPEIKGAPTGPSMHRDKRRKSGGDGDANDIASKLTQGLRKRAGAARRGGVKTEGDAERELERVERERDGRRW</sequence>
<feature type="compositionally biased region" description="Basic and acidic residues" evidence="1">
    <location>
        <begin position="1065"/>
        <end position="1087"/>
    </location>
</feature>
<feature type="region of interest" description="Disordered" evidence="1">
    <location>
        <begin position="568"/>
        <end position="1087"/>
    </location>
</feature>
<feature type="compositionally biased region" description="Polar residues" evidence="1">
    <location>
        <begin position="431"/>
        <end position="447"/>
    </location>
</feature>
<organism evidence="2 3">
    <name type="scientific">Trematosphaeria pertusa</name>
    <dbReference type="NCBI Taxonomy" id="390896"/>
    <lineage>
        <taxon>Eukaryota</taxon>
        <taxon>Fungi</taxon>
        <taxon>Dikarya</taxon>
        <taxon>Ascomycota</taxon>
        <taxon>Pezizomycotina</taxon>
        <taxon>Dothideomycetes</taxon>
        <taxon>Pleosporomycetidae</taxon>
        <taxon>Pleosporales</taxon>
        <taxon>Massarineae</taxon>
        <taxon>Trematosphaeriaceae</taxon>
        <taxon>Trematosphaeria</taxon>
    </lineage>
</organism>
<feature type="compositionally biased region" description="Basic residues" evidence="1">
    <location>
        <begin position="730"/>
        <end position="759"/>
    </location>
</feature>
<dbReference type="AlphaFoldDB" id="A0A6A6IEG7"/>
<feature type="compositionally biased region" description="Basic and acidic residues" evidence="1">
    <location>
        <begin position="122"/>
        <end position="138"/>
    </location>
</feature>
<feature type="region of interest" description="Disordered" evidence="1">
    <location>
        <begin position="355"/>
        <end position="470"/>
    </location>
</feature>
<dbReference type="Gene3D" id="3.30.40.10">
    <property type="entry name" value="Zinc/RING finger domain, C3HC4 (zinc finger)"/>
    <property type="match status" value="1"/>
</dbReference>
<feature type="compositionally biased region" description="Basic residues" evidence="1">
    <location>
        <begin position="983"/>
        <end position="992"/>
    </location>
</feature>
<dbReference type="EMBL" id="ML987196">
    <property type="protein sequence ID" value="KAF2248589.1"/>
    <property type="molecule type" value="Genomic_DNA"/>
</dbReference>
<accession>A0A6A6IEG7</accession>
<feature type="compositionally biased region" description="Low complexity" evidence="1">
    <location>
        <begin position="608"/>
        <end position="623"/>
    </location>
</feature>
<reference evidence="2" key="1">
    <citation type="journal article" date="2020" name="Stud. Mycol.">
        <title>101 Dothideomycetes genomes: a test case for predicting lifestyles and emergence of pathogens.</title>
        <authorList>
            <person name="Haridas S."/>
            <person name="Albert R."/>
            <person name="Binder M."/>
            <person name="Bloem J."/>
            <person name="Labutti K."/>
            <person name="Salamov A."/>
            <person name="Andreopoulos B."/>
            <person name="Baker S."/>
            <person name="Barry K."/>
            <person name="Bills G."/>
            <person name="Bluhm B."/>
            <person name="Cannon C."/>
            <person name="Castanera R."/>
            <person name="Culley D."/>
            <person name="Daum C."/>
            <person name="Ezra D."/>
            <person name="Gonzalez J."/>
            <person name="Henrissat B."/>
            <person name="Kuo A."/>
            <person name="Liang C."/>
            <person name="Lipzen A."/>
            <person name="Lutzoni F."/>
            <person name="Magnuson J."/>
            <person name="Mondo S."/>
            <person name="Nolan M."/>
            <person name="Ohm R."/>
            <person name="Pangilinan J."/>
            <person name="Park H.-J."/>
            <person name="Ramirez L."/>
            <person name="Alfaro M."/>
            <person name="Sun H."/>
            <person name="Tritt A."/>
            <person name="Yoshinaga Y."/>
            <person name="Zwiers L.-H."/>
            <person name="Turgeon B."/>
            <person name="Goodwin S."/>
            <person name="Spatafora J."/>
            <person name="Crous P."/>
            <person name="Grigoriev I."/>
        </authorList>
    </citation>
    <scope>NUCLEOTIDE SEQUENCE</scope>
    <source>
        <strain evidence="2">CBS 122368</strain>
    </source>
</reference>
<evidence type="ECO:0008006" key="4">
    <source>
        <dbReference type="Google" id="ProtNLM"/>
    </source>
</evidence>
<dbReference type="OrthoDB" id="106784at2759"/>
<dbReference type="SUPFAM" id="SSF57850">
    <property type="entry name" value="RING/U-box"/>
    <property type="match status" value="1"/>
</dbReference>
<dbReference type="GeneID" id="54582584"/>
<feature type="compositionally biased region" description="Basic and acidic residues" evidence="1">
    <location>
        <begin position="957"/>
        <end position="979"/>
    </location>
</feature>
<name>A0A6A6IEG7_9PLEO</name>
<dbReference type="Proteomes" id="UP000800094">
    <property type="component" value="Unassembled WGS sequence"/>
</dbReference>
<dbReference type="RefSeq" id="XP_033683593.1">
    <property type="nucleotide sequence ID" value="XM_033829254.1"/>
</dbReference>
<feature type="compositionally biased region" description="Basic and acidic residues" evidence="1">
    <location>
        <begin position="173"/>
        <end position="185"/>
    </location>
</feature>
<feature type="compositionally biased region" description="Polar residues" evidence="1">
    <location>
        <begin position="192"/>
        <end position="205"/>
    </location>
</feature>
<dbReference type="InterPro" id="IPR013083">
    <property type="entry name" value="Znf_RING/FYVE/PHD"/>
</dbReference>
<feature type="compositionally biased region" description="Polar residues" evidence="1">
    <location>
        <begin position="160"/>
        <end position="172"/>
    </location>
</feature>
<feature type="compositionally biased region" description="Acidic residues" evidence="1">
    <location>
        <begin position="834"/>
        <end position="843"/>
    </location>
</feature>
<feature type="compositionally biased region" description="Basic and acidic residues" evidence="1">
    <location>
        <begin position="694"/>
        <end position="722"/>
    </location>
</feature>
<feature type="compositionally biased region" description="Low complexity" evidence="1">
    <location>
        <begin position="941"/>
        <end position="954"/>
    </location>
</feature>
<keyword evidence="3" id="KW-1185">Reference proteome</keyword>
<feature type="compositionally biased region" description="Basic and acidic residues" evidence="1">
    <location>
        <begin position="788"/>
        <end position="824"/>
    </location>
</feature>
<protein>
    <recommendedName>
        <fullName evidence="4">RING-type domain-containing protein</fullName>
    </recommendedName>
</protein>